<accession>A4QM38</accession>
<dbReference type="AlphaFoldDB" id="A4QM38"/>
<proteinExistence type="predicted"/>
<sequence length="75" mass="9085">MKKHFELEPNFFLFIYEEDRKAEIVHSEHLLRDYVKRSDQINHDQINAQSPENLQSLSDLMSVRLLFYLQMQCTL</sequence>
<dbReference type="RefSeq" id="YP_001152121.1">
    <property type="nucleotide sequence ID" value="NC_004677.2"/>
</dbReference>
<organism evidence="1">
    <name type="scientific">Pinus koraiensis</name>
    <name type="common">Korean pine</name>
    <dbReference type="NCBI Taxonomy" id="88728"/>
    <lineage>
        <taxon>Eukaryota</taxon>
        <taxon>Viridiplantae</taxon>
        <taxon>Streptophyta</taxon>
        <taxon>Embryophyta</taxon>
        <taxon>Tracheophyta</taxon>
        <taxon>Spermatophyta</taxon>
        <taxon>Pinopsida</taxon>
        <taxon>Pinidae</taxon>
        <taxon>Conifers I</taxon>
        <taxon>Pinales</taxon>
        <taxon>Pinaceae</taxon>
        <taxon>Pinus</taxon>
        <taxon>Pinus subgen. Strobus</taxon>
    </lineage>
</organism>
<name>A4QM38_PINKO</name>
<evidence type="ECO:0000313" key="1">
    <source>
        <dbReference type="EMBL" id="ABP35367.1"/>
    </source>
</evidence>
<protein>
    <submittedName>
        <fullName evidence="1">ORF75a</fullName>
    </submittedName>
</protein>
<dbReference type="EMBL" id="AY228468">
    <property type="protein sequence ID" value="ABP35367.1"/>
    <property type="molecule type" value="Genomic_DNA"/>
</dbReference>
<dbReference type="GeneID" id="5048395"/>
<geneLocation type="chloroplast" evidence="1"/>
<keyword evidence="1" id="KW-0150">Chloroplast</keyword>
<reference evidence="1" key="1">
    <citation type="submission" date="2007-04" db="EMBL/GenBank/DDBJ databases">
        <authorList>
            <person name="Noh E.W."/>
            <person name="Lee J.S."/>
            <person name="Choi Y.I."/>
            <person name="Han M.S."/>
            <person name="Yi Y.S."/>
            <person name="Han S.U."/>
        </authorList>
    </citation>
    <scope>NUCLEOTIDE SEQUENCE</scope>
</reference>
<keyword evidence="1" id="KW-0934">Plastid</keyword>